<evidence type="ECO:0000313" key="2">
    <source>
        <dbReference type="Proteomes" id="UP000824120"/>
    </source>
</evidence>
<protein>
    <submittedName>
        <fullName evidence="1">Uncharacterized protein</fullName>
    </submittedName>
</protein>
<accession>A0A9J5WQC6</accession>
<dbReference type="AlphaFoldDB" id="A0A9J5WQC6"/>
<gene>
    <name evidence="1" type="ORF">H5410_057358</name>
</gene>
<sequence length="75" mass="8988">MVEKVDVRGSSFSIWSEYIEIYKNIMATTEGSHYYQDVQRNFTKQESVDRLWWKKDGKGLFRISSTYKLLNQDNQ</sequence>
<evidence type="ECO:0000313" key="1">
    <source>
        <dbReference type="EMBL" id="KAG5577224.1"/>
    </source>
</evidence>
<proteinExistence type="predicted"/>
<reference evidence="1 2" key="1">
    <citation type="submission" date="2020-09" db="EMBL/GenBank/DDBJ databases">
        <title>De no assembly of potato wild relative species, Solanum commersonii.</title>
        <authorList>
            <person name="Cho K."/>
        </authorList>
    </citation>
    <scope>NUCLEOTIDE SEQUENCE [LARGE SCALE GENOMIC DNA]</scope>
    <source>
        <strain evidence="1">LZ3.2</strain>
        <tissue evidence="1">Leaf</tissue>
    </source>
</reference>
<keyword evidence="2" id="KW-1185">Reference proteome</keyword>
<organism evidence="1 2">
    <name type="scientific">Solanum commersonii</name>
    <name type="common">Commerson's wild potato</name>
    <name type="synonym">Commerson's nightshade</name>
    <dbReference type="NCBI Taxonomy" id="4109"/>
    <lineage>
        <taxon>Eukaryota</taxon>
        <taxon>Viridiplantae</taxon>
        <taxon>Streptophyta</taxon>
        <taxon>Embryophyta</taxon>
        <taxon>Tracheophyta</taxon>
        <taxon>Spermatophyta</taxon>
        <taxon>Magnoliopsida</taxon>
        <taxon>eudicotyledons</taxon>
        <taxon>Gunneridae</taxon>
        <taxon>Pentapetalae</taxon>
        <taxon>asterids</taxon>
        <taxon>lamiids</taxon>
        <taxon>Solanales</taxon>
        <taxon>Solanaceae</taxon>
        <taxon>Solanoideae</taxon>
        <taxon>Solaneae</taxon>
        <taxon>Solanum</taxon>
    </lineage>
</organism>
<comment type="caution">
    <text evidence="1">The sequence shown here is derived from an EMBL/GenBank/DDBJ whole genome shotgun (WGS) entry which is preliminary data.</text>
</comment>
<dbReference type="EMBL" id="JACXVP010000011">
    <property type="protein sequence ID" value="KAG5577224.1"/>
    <property type="molecule type" value="Genomic_DNA"/>
</dbReference>
<dbReference type="Proteomes" id="UP000824120">
    <property type="component" value="Chromosome 11"/>
</dbReference>
<name>A0A9J5WQC6_SOLCO</name>